<protein>
    <submittedName>
        <fullName evidence="1">Uncharacterized protein</fullName>
    </submittedName>
</protein>
<name>A0ACC8ENL4_9PEZI</name>
<proteinExistence type="predicted"/>
<keyword evidence="2" id="KW-1185">Reference proteome</keyword>
<evidence type="ECO:0000313" key="1">
    <source>
        <dbReference type="EMBL" id="OCK87798.1"/>
    </source>
</evidence>
<dbReference type="EMBL" id="KV748254">
    <property type="protein sequence ID" value="OCK87798.1"/>
    <property type="molecule type" value="Genomic_DNA"/>
</dbReference>
<organism evidence="1 2">
    <name type="scientific">Cenococcum geophilum 1.58</name>
    <dbReference type="NCBI Taxonomy" id="794803"/>
    <lineage>
        <taxon>Eukaryota</taxon>
        <taxon>Fungi</taxon>
        <taxon>Dikarya</taxon>
        <taxon>Ascomycota</taxon>
        <taxon>Pezizomycotina</taxon>
        <taxon>Dothideomycetes</taxon>
        <taxon>Pleosporomycetidae</taxon>
        <taxon>Gloniales</taxon>
        <taxon>Gloniaceae</taxon>
        <taxon>Cenococcum</taxon>
    </lineage>
</organism>
<reference evidence="1 2" key="1">
    <citation type="journal article" date="2016" name="Nat. Commun.">
        <title>Ectomycorrhizal ecology is imprinted in the genome of the dominant symbiotic fungus Cenococcum geophilum.</title>
        <authorList>
            <consortium name="DOE Joint Genome Institute"/>
            <person name="Peter M."/>
            <person name="Kohler A."/>
            <person name="Ohm R.A."/>
            <person name="Kuo A."/>
            <person name="Krutzmann J."/>
            <person name="Morin E."/>
            <person name="Arend M."/>
            <person name="Barry K.W."/>
            <person name="Binder M."/>
            <person name="Choi C."/>
            <person name="Clum A."/>
            <person name="Copeland A."/>
            <person name="Grisel N."/>
            <person name="Haridas S."/>
            <person name="Kipfer T."/>
            <person name="LaButti K."/>
            <person name="Lindquist E."/>
            <person name="Lipzen A."/>
            <person name="Maire R."/>
            <person name="Meier B."/>
            <person name="Mihaltcheva S."/>
            <person name="Molinier V."/>
            <person name="Murat C."/>
            <person name="Poggeler S."/>
            <person name="Quandt C.A."/>
            <person name="Sperisen C."/>
            <person name="Tritt A."/>
            <person name="Tisserant E."/>
            <person name="Crous P.W."/>
            <person name="Henrissat B."/>
            <person name="Nehls U."/>
            <person name="Egli S."/>
            <person name="Spatafora J.W."/>
            <person name="Grigoriev I.V."/>
            <person name="Martin F.M."/>
        </authorList>
    </citation>
    <scope>NUCLEOTIDE SEQUENCE [LARGE SCALE GENOMIC DNA]</scope>
    <source>
        <strain evidence="1 2">1.58</strain>
    </source>
</reference>
<gene>
    <name evidence="1" type="ORF">K441DRAFT_709159</name>
</gene>
<accession>A0ACC8ENL4</accession>
<sequence>MSELSPPRKSVELEDPGAHELESSESDEHFSDASEGRQLPPDQADRSNANSPIPITRVERVDDQPSYGEVPGTEAYKKRTQDAVPDEVEVVPEGARSRSASRLRPEDRPITPGGTPIPMTVVEKVDPEEPSHGDIPGTIAHKVRAADAVPDVILKAPQPPQRKSEGSPTASMNRSPSLNDQEYDDAGNSDGRAAALNEHSNDDDRSDDDGDGDGEFGDDFDDFEKGSEGDDFGDFDGFQQGERQAETAFENPPDHHTVPASLPGPPILDFDKLTSLDQIINATLPYVDELFPSAEHIPTISKENIGEDRSIFLSERSLSLWSQLVAPPPLQPPNWVRSRIRRLFLVSLGVPVDLDEILPASKQKKLILPSINIAGERSPRPSSDDRANGAIARIKQGNASSASVDSPASKTERKRRGPPPPPQLDISSTTMLCSTTDAALNNFTNDELRAHVKYLAELRERADEVFTYWTKRMESAIGDKEAFEGVIENLVMHAKKVRK</sequence>
<evidence type="ECO:0000313" key="2">
    <source>
        <dbReference type="Proteomes" id="UP000250078"/>
    </source>
</evidence>
<dbReference type="Proteomes" id="UP000250078">
    <property type="component" value="Unassembled WGS sequence"/>
</dbReference>